<dbReference type="GO" id="GO:0016779">
    <property type="term" value="F:nucleotidyltransferase activity"/>
    <property type="evidence" value="ECO:0007669"/>
    <property type="project" value="UniProtKB-KW"/>
</dbReference>
<keyword evidence="5" id="KW-0479">Metal-binding</keyword>
<dbReference type="PANTHER" id="PTHR33571">
    <property type="entry name" value="SSL8005 PROTEIN"/>
    <property type="match status" value="1"/>
</dbReference>
<protein>
    <submittedName>
        <fullName evidence="11">Nucleotidyltransferase domain-containing protein</fullName>
    </submittedName>
</protein>
<keyword evidence="2" id="KW-1277">Toxin-antitoxin system</keyword>
<evidence type="ECO:0000259" key="10">
    <source>
        <dbReference type="Pfam" id="PF01909"/>
    </source>
</evidence>
<dbReference type="InterPro" id="IPR002934">
    <property type="entry name" value="Polymerase_NTP_transf_dom"/>
</dbReference>
<evidence type="ECO:0000256" key="5">
    <source>
        <dbReference type="ARBA" id="ARBA00022723"/>
    </source>
</evidence>
<keyword evidence="7" id="KW-0067">ATP-binding</keyword>
<evidence type="ECO:0000256" key="6">
    <source>
        <dbReference type="ARBA" id="ARBA00022741"/>
    </source>
</evidence>
<dbReference type="CDD" id="cd05403">
    <property type="entry name" value="NT_KNTase_like"/>
    <property type="match status" value="1"/>
</dbReference>
<organism evidence="11">
    <name type="scientific">Woronichinia naegeliana WA131</name>
    <dbReference type="NCBI Taxonomy" id="2824559"/>
    <lineage>
        <taxon>Bacteria</taxon>
        <taxon>Bacillati</taxon>
        <taxon>Cyanobacteriota</taxon>
        <taxon>Cyanophyceae</taxon>
        <taxon>Synechococcales</taxon>
        <taxon>Coelosphaeriaceae</taxon>
        <taxon>Woronichinia</taxon>
    </lineage>
</organism>
<feature type="domain" description="Polymerase nucleotidyl transferase" evidence="10">
    <location>
        <begin position="21"/>
        <end position="105"/>
    </location>
</feature>
<keyword evidence="6" id="KW-0547">Nucleotide-binding</keyword>
<keyword evidence="8" id="KW-0460">Magnesium</keyword>
<dbReference type="KEGG" id="wna:KA717_18915"/>
<evidence type="ECO:0000313" key="11">
    <source>
        <dbReference type="EMBL" id="UXE64363.1"/>
    </source>
</evidence>
<evidence type="ECO:0000256" key="4">
    <source>
        <dbReference type="ARBA" id="ARBA00022695"/>
    </source>
</evidence>
<reference evidence="11" key="1">
    <citation type="submission" date="2021-04" db="EMBL/GenBank/DDBJ databases">
        <title>Genome sequence of Woronichinia naegeliana from Washington state freshwater lake bloom.</title>
        <authorList>
            <person name="Dreher T.W."/>
        </authorList>
    </citation>
    <scope>NUCLEOTIDE SEQUENCE</scope>
    <source>
        <strain evidence="11">WA131</strain>
    </source>
</reference>
<name>A0A977PZJ0_9CYAN</name>
<dbReference type="GO" id="GO:0005524">
    <property type="term" value="F:ATP binding"/>
    <property type="evidence" value="ECO:0007669"/>
    <property type="project" value="UniProtKB-KW"/>
</dbReference>
<dbReference type="SUPFAM" id="SSF81301">
    <property type="entry name" value="Nucleotidyltransferase"/>
    <property type="match status" value="1"/>
</dbReference>
<keyword evidence="4" id="KW-0548">Nucleotidyltransferase</keyword>
<dbReference type="InterPro" id="IPR043519">
    <property type="entry name" value="NT_sf"/>
</dbReference>
<dbReference type="GO" id="GO:0046872">
    <property type="term" value="F:metal ion binding"/>
    <property type="evidence" value="ECO:0007669"/>
    <property type="project" value="UniProtKB-KW"/>
</dbReference>
<sequence>MQNFPTVETKIPIDYEKIVGFCQRWKIIEFALFGSVLRDDFQPDSSDIDVLISFAPDAHWTLFDWVEMEEDARQLFQRKVDLISRRGIERSQNYLRRQTILNSTQVIYAAS</sequence>
<dbReference type="PANTHER" id="PTHR33571:SF12">
    <property type="entry name" value="BSL3053 PROTEIN"/>
    <property type="match status" value="1"/>
</dbReference>
<evidence type="ECO:0000256" key="2">
    <source>
        <dbReference type="ARBA" id="ARBA00022649"/>
    </source>
</evidence>
<gene>
    <name evidence="11" type="ORF">KA717_18915</name>
</gene>
<proteinExistence type="inferred from homology"/>
<keyword evidence="3" id="KW-0808">Transferase</keyword>
<dbReference type="Pfam" id="PF01909">
    <property type="entry name" value="NTP_transf_2"/>
    <property type="match status" value="1"/>
</dbReference>
<dbReference type="Gene3D" id="3.30.460.10">
    <property type="entry name" value="Beta Polymerase, domain 2"/>
    <property type="match status" value="1"/>
</dbReference>
<evidence type="ECO:0000256" key="9">
    <source>
        <dbReference type="ARBA" id="ARBA00038276"/>
    </source>
</evidence>
<dbReference type="InterPro" id="IPR052038">
    <property type="entry name" value="Type-VII_TA_antitoxin"/>
</dbReference>
<dbReference type="Proteomes" id="UP001065613">
    <property type="component" value="Chromosome"/>
</dbReference>
<dbReference type="EMBL" id="CP073041">
    <property type="protein sequence ID" value="UXE64363.1"/>
    <property type="molecule type" value="Genomic_DNA"/>
</dbReference>
<comment type="cofactor">
    <cofactor evidence="1">
        <name>Mg(2+)</name>
        <dbReference type="ChEBI" id="CHEBI:18420"/>
    </cofactor>
</comment>
<evidence type="ECO:0000256" key="8">
    <source>
        <dbReference type="ARBA" id="ARBA00022842"/>
    </source>
</evidence>
<accession>A0A977PZJ0</accession>
<dbReference type="AlphaFoldDB" id="A0A977PZJ0"/>
<evidence type="ECO:0000256" key="7">
    <source>
        <dbReference type="ARBA" id="ARBA00022840"/>
    </source>
</evidence>
<comment type="similarity">
    <text evidence="9">Belongs to the MntA antitoxin family.</text>
</comment>
<evidence type="ECO:0000256" key="3">
    <source>
        <dbReference type="ARBA" id="ARBA00022679"/>
    </source>
</evidence>
<evidence type="ECO:0000256" key="1">
    <source>
        <dbReference type="ARBA" id="ARBA00001946"/>
    </source>
</evidence>